<keyword evidence="3" id="KW-1185">Reference proteome</keyword>
<name>A0AAW1JZG5_POPJA</name>
<evidence type="ECO:0000313" key="3">
    <source>
        <dbReference type="Proteomes" id="UP001458880"/>
    </source>
</evidence>
<protein>
    <submittedName>
        <fullName evidence="2">Uncharacterized protein</fullName>
    </submittedName>
</protein>
<organism evidence="2 3">
    <name type="scientific">Popillia japonica</name>
    <name type="common">Japanese beetle</name>
    <dbReference type="NCBI Taxonomy" id="7064"/>
    <lineage>
        <taxon>Eukaryota</taxon>
        <taxon>Metazoa</taxon>
        <taxon>Ecdysozoa</taxon>
        <taxon>Arthropoda</taxon>
        <taxon>Hexapoda</taxon>
        <taxon>Insecta</taxon>
        <taxon>Pterygota</taxon>
        <taxon>Neoptera</taxon>
        <taxon>Endopterygota</taxon>
        <taxon>Coleoptera</taxon>
        <taxon>Polyphaga</taxon>
        <taxon>Scarabaeiformia</taxon>
        <taxon>Scarabaeidae</taxon>
        <taxon>Rutelinae</taxon>
        <taxon>Popillia</taxon>
    </lineage>
</organism>
<sequence>MKRVDFLLYLHFIPANAFCIVMYFSGNLRSCILLFLVGSPSSTVVRKKTQKNTKRLKDNPSTSDDQNFEENFNKSVKSLSSK</sequence>
<gene>
    <name evidence="2" type="ORF">QE152_g26085</name>
</gene>
<dbReference type="EMBL" id="JASPKY010000294">
    <property type="protein sequence ID" value="KAK9710343.1"/>
    <property type="molecule type" value="Genomic_DNA"/>
</dbReference>
<accession>A0AAW1JZG5</accession>
<feature type="compositionally biased region" description="Polar residues" evidence="1">
    <location>
        <begin position="59"/>
        <end position="82"/>
    </location>
</feature>
<proteinExistence type="predicted"/>
<dbReference type="AlphaFoldDB" id="A0AAW1JZG5"/>
<reference evidence="2 3" key="1">
    <citation type="journal article" date="2024" name="BMC Genomics">
        <title>De novo assembly and annotation of Popillia japonica's genome with initial clues to its potential as an invasive pest.</title>
        <authorList>
            <person name="Cucini C."/>
            <person name="Boschi S."/>
            <person name="Funari R."/>
            <person name="Cardaioli E."/>
            <person name="Iannotti N."/>
            <person name="Marturano G."/>
            <person name="Paoli F."/>
            <person name="Bruttini M."/>
            <person name="Carapelli A."/>
            <person name="Frati F."/>
            <person name="Nardi F."/>
        </authorList>
    </citation>
    <scope>NUCLEOTIDE SEQUENCE [LARGE SCALE GENOMIC DNA]</scope>
    <source>
        <strain evidence="2">DMR45628</strain>
    </source>
</reference>
<comment type="caution">
    <text evidence="2">The sequence shown here is derived from an EMBL/GenBank/DDBJ whole genome shotgun (WGS) entry which is preliminary data.</text>
</comment>
<feature type="region of interest" description="Disordered" evidence="1">
    <location>
        <begin position="47"/>
        <end position="82"/>
    </location>
</feature>
<dbReference type="Proteomes" id="UP001458880">
    <property type="component" value="Unassembled WGS sequence"/>
</dbReference>
<evidence type="ECO:0000313" key="2">
    <source>
        <dbReference type="EMBL" id="KAK9710343.1"/>
    </source>
</evidence>
<evidence type="ECO:0000256" key="1">
    <source>
        <dbReference type="SAM" id="MobiDB-lite"/>
    </source>
</evidence>